<dbReference type="Proteomes" id="UP001232148">
    <property type="component" value="Unassembled WGS sequence"/>
</dbReference>
<dbReference type="EMBL" id="MU842828">
    <property type="protein sequence ID" value="KAK2032685.1"/>
    <property type="molecule type" value="Genomic_DNA"/>
</dbReference>
<evidence type="ECO:0000313" key="1">
    <source>
        <dbReference type="EMBL" id="KAK2032685.1"/>
    </source>
</evidence>
<organism evidence="1 2">
    <name type="scientific">Colletotrichum zoysiae</name>
    <dbReference type="NCBI Taxonomy" id="1216348"/>
    <lineage>
        <taxon>Eukaryota</taxon>
        <taxon>Fungi</taxon>
        <taxon>Dikarya</taxon>
        <taxon>Ascomycota</taxon>
        <taxon>Pezizomycotina</taxon>
        <taxon>Sordariomycetes</taxon>
        <taxon>Hypocreomycetidae</taxon>
        <taxon>Glomerellales</taxon>
        <taxon>Glomerellaceae</taxon>
        <taxon>Colletotrichum</taxon>
        <taxon>Colletotrichum graminicola species complex</taxon>
    </lineage>
</organism>
<comment type="caution">
    <text evidence="1">The sequence shown here is derived from an EMBL/GenBank/DDBJ whole genome shotgun (WGS) entry which is preliminary data.</text>
</comment>
<name>A0AAD9M7Z8_9PEZI</name>
<keyword evidence="2" id="KW-1185">Reference proteome</keyword>
<protein>
    <submittedName>
        <fullName evidence="1">Uncharacterized protein</fullName>
    </submittedName>
</protein>
<dbReference type="AlphaFoldDB" id="A0AAD9M7Z8"/>
<evidence type="ECO:0000313" key="2">
    <source>
        <dbReference type="Proteomes" id="UP001232148"/>
    </source>
</evidence>
<gene>
    <name evidence="1" type="ORF">LX32DRAFT_635996</name>
</gene>
<reference evidence="1" key="1">
    <citation type="submission" date="2021-06" db="EMBL/GenBank/DDBJ databases">
        <title>Comparative genomics, transcriptomics and evolutionary studies reveal genomic signatures of adaptation to plant cell wall in hemibiotrophic fungi.</title>
        <authorList>
            <consortium name="DOE Joint Genome Institute"/>
            <person name="Baroncelli R."/>
            <person name="Diaz J.F."/>
            <person name="Benocci T."/>
            <person name="Peng M."/>
            <person name="Battaglia E."/>
            <person name="Haridas S."/>
            <person name="Andreopoulos W."/>
            <person name="Labutti K."/>
            <person name="Pangilinan J."/>
            <person name="Floch G.L."/>
            <person name="Makela M.R."/>
            <person name="Henrissat B."/>
            <person name="Grigoriev I.V."/>
            <person name="Crouch J.A."/>
            <person name="De Vries R.P."/>
            <person name="Sukno S.A."/>
            <person name="Thon M.R."/>
        </authorList>
    </citation>
    <scope>NUCLEOTIDE SEQUENCE</scope>
    <source>
        <strain evidence="1">MAFF235873</strain>
    </source>
</reference>
<sequence length="188" mass="19818">MACLPATCLKTAALPYELSVVHTPQTKAACIVCCVCTRGTFNPQLARTIKPPKGDDRCASTAYLLIPELLPKPALVDSCRSGASRGPSQREQHCSAASAAVGLCCPCACLPFPAAVLPWSVSYRPSFASSVSAARHGYIHLPVGNLSGVETRGQDRPVSFAATVLRNRPLFPSLHIVDPGPLRVVILG</sequence>
<accession>A0AAD9M7Z8</accession>
<proteinExistence type="predicted"/>